<dbReference type="KEGG" id="mav:MAV_0190"/>
<reference evidence="1 2" key="1">
    <citation type="submission" date="2006-10" db="EMBL/GenBank/DDBJ databases">
        <authorList>
            <person name="Fleischmann R.D."/>
            <person name="Dodson R.J."/>
            <person name="Haft D.H."/>
            <person name="Merkel J.S."/>
            <person name="Nelson W.C."/>
            <person name="Fraser C.M."/>
        </authorList>
    </citation>
    <scope>NUCLEOTIDE SEQUENCE [LARGE SCALE GENOMIC DNA]</scope>
    <source>
        <strain evidence="1 2">104</strain>
    </source>
</reference>
<evidence type="ECO:0000313" key="1">
    <source>
        <dbReference type="EMBL" id="ABK65878.1"/>
    </source>
</evidence>
<accession>A0A0H2ZTU2</accession>
<dbReference type="EMBL" id="CP000479">
    <property type="protein sequence ID" value="ABK65878.1"/>
    <property type="molecule type" value="Genomic_DNA"/>
</dbReference>
<dbReference type="AlphaFoldDB" id="A0A0H2ZTU2"/>
<gene>
    <name evidence="1" type="ordered locus">MAV_0190</name>
</gene>
<dbReference type="HOGENOM" id="CLU_186184_1_0_11"/>
<proteinExistence type="predicted"/>
<evidence type="ECO:0000313" key="2">
    <source>
        <dbReference type="Proteomes" id="UP000001574"/>
    </source>
</evidence>
<name>A0A0H2ZTU2_MYCA1</name>
<dbReference type="Proteomes" id="UP000001574">
    <property type="component" value="Chromosome"/>
</dbReference>
<sequence length="52" mass="5681">MDHCHGTIIRHALHRSECTEPDCFTPELMPHAFVIDCDAVGCACTEVIALAV</sequence>
<organism evidence="1 2">
    <name type="scientific">Mycobacterium avium (strain 104)</name>
    <dbReference type="NCBI Taxonomy" id="243243"/>
    <lineage>
        <taxon>Bacteria</taxon>
        <taxon>Bacillati</taxon>
        <taxon>Actinomycetota</taxon>
        <taxon>Actinomycetes</taxon>
        <taxon>Mycobacteriales</taxon>
        <taxon>Mycobacteriaceae</taxon>
        <taxon>Mycobacterium</taxon>
        <taxon>Mycobacterium avium complex (MAC)</taxon>
    </lineage>
</organism>
<protein>
    <submittedName>
        <fullName evidence="1">Uncharacterized protein</fullName>
    </submittedName>
</protein>